<dbReference type="KEGG" id="lbc:LACBIDRAFT_304106"/>
<reference evidence="2 3" key="1">
    <citation type="journal article" date="2008" name="Nature">
        <title>The genome of Laccaria bicolor provides insights into mycorrhizal symbiosis.</title>
        <authorList>
            <person name="Martin F."/>
            <person name="Aerts A."/>
            <person name="Ahren D."/>
            <person name="Brun A."/>
            <person name="Danchin E.G.J."/>
            <person name="Duchaussoy F."/>
            <person name="Gibon J."/>
            <person name="Kohler A."/>
            <person name="Lindquist E."/>
            <person name="Pereda V."/>
            <person name="Salamov A."/>
            <person name="Shapiro H.J."/>
            <person name="Wuyts J."/>
            <person name="Blaudez D."/>
            <person name="Buee M."/>
            <person name="Brokstein P."/>
            <person name="Canbaeck B."/>
            <person name="Cohen D."/>
            <person name="Courty P.E."/>
            <person name="Coutinho P.M."/>
            <person name="Delaruelle C."/>
            <person name="Detter J.C."/>
            <person name="Deveau A."/>
            <person name="DiFazio S."/>
            <person name="Duplessis S."/>
            <person name="Fraissinet-Tachet L."/>
            <person name="Lucic E."/>
            <person name="Frey-Klett P."/>
            <person name="Fourrey C."/>
            <person name="Feussner I."/>
            <person name="Gay G."/>
            <person name="Grimwood J."/>
            <person name="Hoegger P.J."/>
            <person name="Jain P."/>
            <person name="Kilaru S."/>
            <person name="Labbe J."/>
            <person name="Lin Y.C."/>
            <person name="Legue V."/>
            <person name="Le Tacon F."/>
            <person name="Marmeisse R."/>
            <person name="Melayah D."/>
            <person name="Montanini B."/>
            <person name="Muratet M."/>
            <person name="Nehls U."/>
            <person name="Niculita-Hirzel H."/>
            <person name="Oudot-Le Secq M.P."/>
            <person name="Peter M."/>
            <person name="Quesneville H."/>
            <person name="Rajashekar B."/>
            <person name="Reich M."/>
            <person name="Rouhier N."/>
            <person name="Schmutz J."/>
            <person name="Yin T."/>
            <person name="Chalot M."/>
            <person name="Henrissat B."/>
            <person name="Kuees U."/>
            <person name="Lucas S."/>
            <person name="Van de Peer Y."/>
            <person name="Podila G.K."/>
            <person name="Polle A."/>
            <person name="Pukkila P.J."/>
            <person name="Richardson P.M."/>
            <person name="Rouze P."/>
            <person name="Sanders I.R."/>
            <person name="Stajich J.E."/>
            <person name="Tunlid A."/>
            <person name="Tuskan G."/>
            <person name="Grigoriev I.V."/>
        </authorList>
    </citation>
    <scope>NUCLEOTIDE SEQUENCE [LARGE SCALE GENOMIC DNA]</scope>
    <source>
        <strain evidence="3">S238N-H82 / ATCC MYA-4686</strain>
    </source>
</reference>
<dbReference type="OrthoDB" id="70823at2759"/>
<dbReference type="HOGENOM" id="CLU_2722652_0_0_1"/>
<keyword evidence="3" id="KW-1185">Reference proteome</keyword>
<dbReference type="Proteomes" id="UP000001194">
    <property type="component" value="Unassembled WGS sequence"/>
</dbReference>
<sequence>MLCEEAAKYGFESCCVNGSVFSNLHPRNASKPTSRLQDTAYEASQAMTDGALETTPPPIHPAHLPPSLPPPQ</sequence>
<feature type="compositionally biased region" description="Pro residues" evidence="1">
    <location>
        <begin position="55"/>
        <end position="72"/>
    </location>
</feature>
<dbReference type="AlphaFoldDB" id="B0DKY8"/>
<gene>
    <name evidence="2" type="ORF">LACBIDRAFT_304106</name>
</gene>
<evidence type="ECO:0000256" key="1">
    <source>
        <dbReference type="SAM" id="MobiDB-lite"/>
    </source>
</evidence>
<name>B0DKY8_LACBS</name>
<protein>
    <submittedName>
        <fullName evidence="2">Predicted protein</fullName>
    </submittedName>
</protein>
<evidence type="ECO:0000313" key="2">
    <source>
        <dbReference type="EMBL" id="EDR04731.1"/>
    </source>
</evidence>
<proteinExistence type="predicted"/>
<dbReference type="EMBL" id="DS547116">
    <property type="protein sequence ID" value="EDR04731.1"/>
    <property type="molecule type" value="Genomic_DNA"/>
</dbReference>
<organism evidence="3">
    <name type="scientific">Laccaria bicolor (strain S238N-H82 / ATCC MYA-4686)</name>
    <name type="common">Bicoloured deceiver</name>
    <name type="synonym">Laccaria laccata var. bicolor</name>
    <dbReference type="NCBI Taxonomy" id="486041"/>
    <lineage>
        <taxon>Eukaryota</taxon>
        <taxon>Fungi</taxon>
        <taxon>Dikarya</taxon>
        <taxon>Basidiomycota</taxon>
        <taxon>Agaricomycotina</taxon>
        <taxon>Agaricomycetes</taxon>
        <taxon>Agaricomycetidae</taxon>
        <taxon>Agaricales</taxon>
        <taxon>Agaricineae</taxon>
        <taxon>Hydnangiaceae</taxon>
        <taxon>Laccaria</taxon>
    </lineage>
</organism>
<accession>B0DKY8</accession>
<dbReference type="InParanoid" id="B0DKY8"/>
<feature type="region of interest" description="Disordered" evidence="1">
    <location>
        <begin position="25"/>
        <end position="72"/>
    </location>
</feature>
<dbReference type="GeneID" id="6080214"/>
<dbReference type="RefSeq" id="XP_001884555.1">
    <property type="nucleotide sequence ID" value="XM_001884520.1"/>
</dbReference>
<evidence type="ECO:0000313" key="3">
    <source>
        <dbReference type="Proteomes" id="UP000001194"/>
    </source>
</evidence>